<dbReference type="Pfam" id="PF03472">
    <property type="entry name" value="Autoind_bind"/>
    <property type="match status" value="1"/>
</dbReference>
<dbReference type="PANTHER" id="PTHR44688:SF16">
    <property type="entry name" value="DNA-BINDING TRANSCRIPTIONAL ACTIVATOR DEVR_DOSR"/>
    <property type="match status" value="1"/>
</dbReference>
<dbReference type="SUPFAM" id="SSF46894">
    <property type="entry name" value="C-terminal effector domain of the bipartite response regulators"/>
    <property type="match status" value="1"/>
</dbReference>
<dbReference type="EMBL" id="CP121464">
    <property type="protein sequence ID" value="WFR78179.1"/>
    <property type="molecule type" value="Genomic_DNA"/>
</dbReference>
<dbReference type="PROSITE" id="PS00622">
    <property type="entry name" value="HTH_LUXR_1"/>
    <property type="match status" value="1"/>
</dbReference>
<dbReference type="InterPro" id="IPR016032">
    <property type="entry name" value="Sig_transdc_resp-reg_C-effctor"/>
</dbReference>
<accession>A0ABY8HZX5</accession>
<dbReference type="RefSeq" id="WP_158299994.1">
    <property type="nucleotide sequence ID" value="NZ_CP121464.1"/>
</dbReference>
<dbReference type="Gene3D" id="1.10.10.10">
    <property type="entry name" value="Winged helix-like DNA-binding domain superfamily/Winged helix DNA-binding domain"/>
    <property type="match status" value="1"/>
</dbReference>
<proteinExistence type="predicted"/>
<evidence type="ECO:0000313" key="5">
    <source>
        <dbReference type="EMBL" id="WFR78179.1"/>
    </source>
</evidence>
<dbReference type="PANTHER" id="PTHR44688">
    <property type="entry name" value="DNA-BINDING TRANSCRIPTIONAL ACTIVATOR DEVR_DOSR"/>
    <property type="match status" value="1"/>
</dbReference>
<name>A0ABY8HZX5_9BURK</name>
<sequence>MIENLAATRTPDDIFEVLVGVAGDLGFDYCAYGLQGRLPMSRPKVFTVNNYPSSWQRRYSEQSYMRSDPTVSRANRSLLPILWGGEMLDENREFWEDAHAHGLRYGWGQSSCDMSGQVGLLSFSRSCKPLTEREIDVLSLRVAWLANVVHEHFADAIAVPAKDAPKIQLTEREAEVLRWCADGKTSADISEILNITERTVTFHISNSLQKLDTVNKTAAVIKAMALRLL</sequence>
<evidence type="ECO:0000313" key="6">
    <source>
        <dbReference type="Proteomes" id="UP001219584"/>
    </source>
</evidence>
<dbReference type="PROSITE" id="PS50043">
    <property type="entry name" value="HTH_LUXR_2"/>
    <property type="match status" value="1"/>
</dbReference>
<keyword evidence="2" id="KW-0238">DNA-binding</keyword>
<dbReference type="Gene3D" id="3.30.450.80">
    <property type="entry name" value="Transcription factor LuxR-like, autoinducer-binding domain"/>
    <property type="match status" value="1"/>
</dbReference>
<keyword evidence="3" id="KW-0804">Transcription</keyword>
<dbReference type="CDD" id="cd06170">
    <property type="entry name" value="LuxR_C_like"/>
    <property type="match status" value="1"/>
</dbReference>
<feature type="domain" description="HTH luxR-type" evidence="4">
    <location>
        <begin position="162"/>
        <end position="227"/>
    </location>
</feature>
<keyword evidence="6" id="KW-1185">Reference proteome</keyword>
<protein>
    <submittedName>
        <fullName evidence="5">LuxR family transcriptional regulator</fullName>
    </submittedName>
</protein>
<dbReference type="InterPro" id="IPR036693">
    <property type="entry name" value="TF_LuxR_autoind-bd_dom_sf"/>
</dbReference>
<evidence type="ECO:0000259" key="4">
    <source>
        <dbReference type="PROSITE" id="PS50043"/>
    </source>
</evidence>
<dbReference type="InterPro" id="IPR005143">
    <property type="entry name" value="TF_LuxR_autoind-bd_dom"/>
</dbReference>
<keyword evidence="1" id="KW-0805">Transcription regulation</keyword>
<reference evidence="5 6" key="1">
    <citation type="submission" date="2023-04" db="EMBL/GenBank/DDBJ databases">
        <title>Nanopore sequencing of Janthinobacterium from water.</title>
        <authorList>
            <person name="Ciuchcinski K."/>
            <person name="Rokowska A."/>
            <person name="Dziewit L."/>
        </authorList>
    </citation>
    <scope>NUCLEOTIDE SEQUENCE [LARGE SCALE GENOMIC DNA]</scope>
    <source>
        <strain evidence="5 6">DEMB2</strain>
    </source>
</reference>
<dbReference type="InterPro" id="IPR000792">
    <property type="entry name" value="Tscrpt_reg_LuxR_C"/>
</dbReference>
<organism evidence="5 6">
    <name type="scientific">Janthinobacterium rivuli</name>
    <dbReference type="NCBI Taxonomy" id="2751478"/>
    <lineage>
        <taxon>Bacteria</taxon>
        <taxon>Pseudomonadati</taxon>
        <taxon>Pseudomonadota</taxon>
        <taxon>Betaproteobacteria</taxon>
        <taxon>Burkholderiales</taxon>
        <taxon>Oxalobacteraceae</taxon>
        <taxon>Janthinobacterium</taxon>
    </lineage>
</organism>
<dbReference type="PRINTS" id="PR00038">
    <property type="entry name" value="HTHLUXR"/>
</dbReference>
<gene>
    <name evidence="5" type="ORF">P9875_21055</name>
</gene>
<dbReference type="Pfam" id="PF00196">
    <property type="entry name" value="GerE"/>
    <property type="match status" value="1"/>
</dbReference>
<dbReference type="SUPFAM" id="SSF75516">
    <property type="entry name" value="Pheromone-binding domain of LuxR-like quorum-sensing transcription factors"/>
    <property type="match status" value="1"/>
</dbReference>
<dbReference type="SMART" id="SM00421">
    <property type="entry name" value="HTH_LUXR"/>
    <property type="match status" value="1"/>
</dbReference>
<evidence type="ECO:0000256" key="1">
    <source>
        <dbReference type="ARBA" id="ARBA00023015"/>
    </source>
</evidence>
<evidence type="ECO:0000256" key="2">
    <source>
        <dbReference type="ARBA" id="ARBA00023125"/>
    </source>
</evidence>
<evidence type="ECO:0000256" key="3">
    <source>
        <dbReference type="ARBA" id="ARBA00023163"/>
    </source>
</evidence>
<dbReference type="InterPro" id="IPR036388">
    <property type="entry name" value="WH-like_DNA-bd_sf"/>
</dbReference>
<dbReference type="Proteomes" id="UP001219584">
    <property type="component" value="Chromosome"/>
</dbReference>